<dbReference type="Proteomes" id="UP000007460">
    <property type="component" value="Chromosome"/>
</dbReference>
<dbReference type="Pfam" id="PF00186">
    <property type="entry name" value="DHFR_1"/>
    <property type="match status" value="1"/>
</dbReference>
<reference evidence="2 3" key="1">
    <citation type="journal article" date="2010" name="J. Bacteriol.">
        <title>Complete genome sequence of "Candidatus Puniceispirillum marinum" IMCC1322, a representative of the SAR116 clade in the Alphaproteobacteria.</title>
        <authorList>
            <person name="Oh H.M."/>
            <person name="Kwon K.K."/>
            <person name="Kang I."/>
            <person name="Kang S.G."/>
            <person name="Lee J.H."/>
            <person name="Kim S.J."/>
            <person name="Cho J.C."/>
        </authorList>
    </citation>
    <scope>NUCLEOTIDE SEQUENCE [LARGE SCALE GENOMIC DNA]</scope>
    <source>
        <strain evidence="2 3">IMCC1322</strain>
    </source>
</reference>
<proteinExistence type="predicted"/>
<dbReference type="EMBL" id="CP001751">
    <property type="protein sequence ID" value="ADE40687.1"/>
    <property type="molecule type" value="Genomic_DNA"/>
</dbReference>
<dbReference type="KEGG" id="apb:SAR116_2444"/>
<gene>
    <name evidence="2" type="ordered locus">SAR116_2444</name>
</gene>
<keyword evidence="3" id="KW-1185">Reference proteome</keyword>
<feature type="domain" description="DHFR" evidence="1">
    <location>
        <begin position="1"/>
        <end position="130"/>
    </location>
</feature>
<organism evidence="2 3">
    <name type="scientific">Puniceispirillum marinum (strain IMCC1322)</name>
    <dbReference type="NCBI Taxonomy" id="488538"/>
    <lineage>
        <taxon>Bacteria</taxon>
        <taxon>Pseudomonadati</taxon>
        <taxon>Pseudomonadota</taxon>
        <taxon>Alphaproteobacteria</taxon>
        <taxon>Candidatus Puniceispirillales</taxon>
        <taxon>Candidatus Puniceispirillaceae</taxon>
        <taxon>Candidatus Puniceispirillum</taxon>
    </lineage>
</organism>
<dbReference type="InterPro" id="IPR001796">
    <property type="entry name" value="DHFR_dom"/>
</dbReference>
<evidence type="ECO:0000313" key="2">
    <source>
        <dbReference type="EMBL" id="ADE40687.1"/>
    </source>
</evidence>
<dbReference type="GO" id="GO:0004146">
    <property type="term" value="F:dihydrofolate reductase activity"/>
    <property type="evidence" value="ECO:0007669"/>
    <property type="project" value="InterPro"/>
</dbReference>
<dbReference type="AlphaFoldDB" id="D5BQG9"/>
<dbReference type="InterPro" id="IPR024072">
    <property type="entry name" value="DHFR-like_dom_sf"/>
</dbReference>
<evidence type="ECO:0000259" key="1">
    <source>
        <dbReference type="Pfam" id="PF00186"/>
    </source>
</evidence>
<dbReference type="SUPFAM" id="SSF53597">
    <property type="entry name" value="Dihydrofolate reductase-like"/>
    <property type="match status" value="1"/>
</dbReference>
<protein>
    <submittedName>
        <fullName evidence="2">Dihydrofolate reductase</fullName>
    </submittedName>
</protein>
<dbReference type="HOGENOM" id="CLU_043966_5_2_5"/>
<dbReference type="RefSeq" id="WP_013047313.1">
    <property type="nucleotide sequence ID" value="NC_014010.1"/>
</dbReference>
<dbReference type="STRING" id="488538.SAR116_2444"/>
<accession>D5BQG9</accession>
<dbReference type="Gene3D" id="3.40.430.10">
    <property type="entry name" value="Dihydrofolate Reductase, subunit A"/>
    <property type="match status" value="1"/>
</dbReference>
<name>D5BQG9_PUNMI</name>
<dbReference type="GO" id="GO:0046654">
    <property type="term" value="P:tetrahydrofolate biosynthetic process"/>
    <property type="evidence" value="ECO:0007669"/>
    <property type="project" value="InterPro"/>
</dbReference>
<sequence length="161" mass="18232">MIKSIVAVGQNGEIGFKGKLPWEGTFIEDQQWYMDNTLNAVRIGCSGSIKTIDDERAFYIVSARNIVAPGSLGIYNWQHMKPHEILADVQAKHPTKDVFVVGGVPWYEASAYAVEQLLITRINGSYTHDRAINLDILLQNRKCMKSWQGQTTPDLCFEIWE</sequence>
<evidence type="ECO:0000313" key="3">
    <source>
        <dbReference type="Proteomes" id="UP000007460"/>
    </source>
</evidence>